<evidence type="ECO:0000313" key="1">
    <source>
        <dbReference type="EMBL" id="CUP58561.1"/>
    </source>
</evidence>
<reference evidence="1 2" key="1">
    <citation type="submission" date="2015-09" db="EMBL/GenBank/DDBJ databases">
        <authorList>
            <consortium name="Pathogen Informatics"/>
        </authorList>
    </citation>
    <scope>NUCLEOTIDE SEQUENCE [LARGE SCALE GENOMIC DNA]</scope>
    <source>
        <strain evidence="1 2">2789STDY5834899</strain>
    </source>
</reference>
<proteinExistence type="predicted"/>
<dbReference type="EMBL" id="CZAP01000008">
    <property type="protein sequence ID" value="CUP58561.1"/>
    <property type="molecule type" value="Genomic_DNA"/>
</dbReference>
<protein>
    <submittedName>
        <fullName evidence="1">Uncharacterized protein</fullName>
    </submittedName>
</protein>
<sequence>MNYRIVFPHSLLPQNGFHAPMPCIFPFSSVIFTEPYQLFICIFIKEQVVCTLVLDIKEEGESFGTGPSGSPFFVGSMVSIRSAYRYGFHDFRLFGQARQ</sequence>
<dbReference type="AlphaFoldDB" id="A0A174PG57"/>
<dbReference type="Proteomes" id="UP000095576">
    <property type="component" value="Unassembled WGS sequence"/>
</dbReference>
<name>A0A174PG57_BACT4</name>
<organism evidence="1 2">
    <name type="scientific">Bacteroides thetaiotaomicron</name>
    <dbReference type="NCBI Taxonomy" id="818"/>
    <lineage>
        <taxon>Bacteria</taxon>
        <taxon>Pseudomonadati</taxon>
        <taxon>Bacteroidota</taxon>
        <taxon>Bacteroidia</taxon>
        <taxon>Bacteroidales</taxon>
        <taxon>Bacteroidaceae</taxon>
        <taxon>Bacteroides</taxon>
    </lineage>
</organism>
<evidence type="ECO:0000313" key="2">
    <source>
        <dbReference type="Proteomes" id="UP000095576"/>
    </source>
</evidence>
<accession>A0A174PG57</accession>
<gene>
    <name evidence="1" type="ORF">ERS852511_02574</name>
</gene>